<comment type="function">
    <text evidence="1 13">Essential for recycling GMP and indirectly, cGMP.</text>
</comment>
<proteinExistence type="inferred from homology"/>
<dbReference type="SMART" id="SM00072">
    <property type="entry name" value="GuKc"/>
    <property type="match status" value="1"/>
</dbReference>
<keyword evidence="6 13" id="KW-0963">Cytoplasm</keyword>
<organism evidence="15 16">
    <name type="scientific">Mycoplana azooxidifex</name>
    <dbReference type="NCBI Taxonomy" id="1636188"/>
    <lineage>
        <taxon>Bacteria</taxon>
        <taxon>Pseudomonadati</taxon>
        <taxon>Pseudomonadota</taxon>
        <taxon>Alphaproteobacteria</taxon>
        <taxon>Hyphomicrobiales</taxon>
        <taxon>Rhizobiaceae</taxon>
        <taxon>Mycoplana</taxon>
    </lineage>
</organism>
<dbReference type="AlphaFoldDB" id="A0A7W6DDS4"/>
<gene>
    <name evidence="13" type="primary">gmk</name>
    <name evidence="15" type="ORF">GGQ64_004030</name>
</gene>
<dbReference type="Proteomes" id="UP000574761">
    <property type="component" value="Unassembled WGS sequence"/>
</dbReference>
<dbReference type="PROSITE" id="PS50052">
    <property type="entry name" value="GUANYLATE_KINASE_2"/>
    <property type="match status" value="1"/>
</dbReference>
<evidence type="ECO:0000256" key="3">
    <source>
        <dbReference type="ARBA" id="ARBA00005790"/>
    </source>
</evidence>
<dbReference type="Gene3D" id="3.30.63.10">
    <property type="entry name" value="Guanylate Kinase phosphate binding domain"/>
    <property type="match status" value="1"/>
</dbReference>
<comment type="catalytic activity">
    <reaction evidence="12 13">
        <text>GMP + ATP = GDP + ADP</text>
        <dbReference type="Rhea" id="RHEA:20780"/>
        <dbReference type="ChEBI" id="CHEBI:30616"/>
        <dbReference type="ChEBI" id="CHEBI:58115"/>
        <dbReference type="ChEBI" id="CHEBI:58189"/>
        <dbReference type="ChEBI" id="CHEBI:456216"/>
        <dbReference type="EC" id="2.7.4.8"/>
    </reaction>
</comment>
<dbReference type="NCBIfam" id="TIGR03263">
    <property type="entry name" value="guanyl_kin"/>
    <property type="match status" value="1"/>
</dbReference>
<evidence type="ECO:0000256" key="5">
    <source>
        <dbReference type="ARBA" id="ARBA00016296"/>
    </source>
</evidence>
<protein>
    <recommendedName>
        <fullName evidence="5 13">Guanylate kinase</fullName>
        <ecNumber evidence="4 13">2.7.4.8</ecNumber>
    </recommendedName>
    <alternativeName>
        <fullName evidence="11 13">GMP kinase</fullName>
    </alternativeName>
</protein>
<evidence type="ECO:0000256" key="9">
    <source>
        <dbReference type="ARBA" id="ARBA00022777"/>
    </source>
</evidence>
<comment type="caution">
    <text evidence="15">The sequence shown here is derived from an EMBL/GenBank/DDBJ whole genome shotgun (WGS) entry which is preliminary data.</text>
</comment>
<evidence type="ECO:0000313" key="16">
    <source>
        <dbReference type="Proteomes" id="UP000574761"/>
    </source>
</evidence>
<dbReference type="EC" id="2.7.4.8" evidence="4 13"/>
<feature type="domain" description="Guanylate kinase-like" evidence="14">
    <location>
        <begin position="16"/>
        <end position="195"/>
    </location>
</feature>
<dbReference type="PANTHER" id="PTHR23117:SF13">
    <property type="entry name" value="GUANYLATE KINASE"/>
    <property type="match status" value="1"/>
</dbReference>
<dbReference type="GO" id="GO:0005524">
    <property type="term" value="F:ATP binding"/>
    <property type="evidence" value="ECO:0007669"/>
    <property type="project" value="UniProtKB-UniRule"/>
</dbReference>
<evidence type="ECO:0000256" key="6">
    <source>
        <dbReference type="ARBA" id="ARBA00022490"/>
    </source>
</evidence>
<keyword evidence="7 13" id="KW-0808">Transferase</keyword>
<keyword evidence="9 13" id="KW-0418">Kinase</keyword>
<dbReference type="EMBL" id="JACIEE010000008">
    <property type="protein sequence ID" value="MBB3978795.1"/>
    <property type="molecule type" value="Genomic_DNA"/>
</dbReference>
<evidence type="ECO:0000259" key="14">
    <source>
        <dbReference type="PROSITE" id="PS50052"/>
    </source>
</evidence>
<accession>A0A7W6DDS4</accession>
<comment type="subcellular location">
    <subcellularLocation>
        <location evidence="2 13">Cytoplasm</location>
    </subcellularLocation>
</comment>
<keyword evidence="8 13" id="KW-0547">Nucleotide-binding</keyword>
<name>A0A7W6DDS4_9HYPH</name>
<evidence type="ECO:0000256" key="10">
    <source>
        <dbReference type="ARBA" id="ARBA00022840"/>
    </source>
</evidence>
<evidence type="ECO:0000256" key="8">
    <source>
        <dbReference type="ARBA" id="ARBA00022741"/>
    </source>
</evidence>
<dbReference type="InterPro" id="IPR008144">
    <property type="entry name" value="Guanylate_kin-like_dom"/>
</dbReference>
<dbReference type="PANTHER" id="PTHR23117">
    <property type="entry name" value="GUANYLATE KINASE-RELATED"/>
    <property type="match status" value="1"/>
</dbReference>
<dbReference type="Gene3D" id="3.40.50.300">
    <property type="entry name" value="P-loop containing nucleotide triphosphate hydrolases"/>
    <property type="match status" value="1"/>
</dbReference>
<dbReference type="CDD" id="cd00071">
    <property type="entry name" value="GMPK"/>
    <property type="match status" value="1"/>
</dbReference>
<evidence type="ECO:0000313" key="15">
    <source>
        <dbReference type="EMBL" id="MBB3978795.1"/>
    </source>
</evidence>
<evidence type="ECO:0000256" key="1">
    <source>
        <dbReference type="ARBA" id="ARBA00003531"/>
    </source>
</evidence>
<dbReference type="Pfam" id="PF00625">
    <property type="entry name" value="Guanylate_kin"/>
    <property type="match status" value="1"/>
</dbReference>
<dbReference type="GO" id="GO:0004385">
    <property type="term" value="F:GMP kinase activity"/>
    <property type="evidence" value="ECO:0007669"/>
    <property type="project" value="UniProtKB-UniRule"/>
</dbReference>
<feature type="binding site" evidence="13">
    <location>
        <begin position="23"/>
        <end position="30"/>
    </location>
    <ligand>
        <name>ATP</name>
        <dbReference type="ChEBI" id="CHEBI:30616"/>
    </ligand>
</feature>
<sequence length="221" mass="25176">MTAPQKSQPIQIARRGLMLVISSPSGAGKSTIARNLLEGDSGIDLSISVTTRQRRPSEIADRHYHFIDRGEFDMLRDSDALLEWAEVHGNFYGTPRKPVEEAMAAGRDMLFDIDWQGAQQLQEKMAADVVSIFILPPSMTELQSRLHRRAEDSEEVIATRLANSRAEIEHWHEYDYVILNDDLTAAFDAVQSIVKAERLRRDRRHGMFDFVSRLLTEEPVQ</sequence>
<evidence type="ECO:0000256" key="13">
    <source>
        <dbReference type="HAMAP-Rule" id="MF_00328"/>
    </source>
</evidence>
<dbReference type="InterPro" id="IPR017665">
    <property type="entry name" value="Guanylate_kinase"/>
</dbReference>
<dbReference type="InterPro" id="IPR027417">
    <property type="entry name" value="P-loop_NTPase"/>
</dbReference>
<reference evidence="15 16" key="1">
    <citation type="submission" date="2020-08" db="EMBL/GenBank/DDBJ databases">
        <title>Genomic Encyclopedia of Type Strains, Phase IV (KMG-IV): sequencing the most valuable type-strain genomes for metagenomic binning, comparative biology and taxonomic classification.</title>
        <authorList>
            <person name="Goeker M."/>
        </authorList>
    </citation>
    <scope>NUCLEOTIDE SEQUENCE [LARGE SCALE GENOMIC DNA]</scope>
    <source>
        <strain evidence="15 16">DSM 100211</strain>
    </source>
</reference>
<dbReference type="GO" id="GO:0005829">
    <property type="term" value="C:cytosol"/>
    <property type="evidence" value="ECO:0007669"/>
    <property type="project" value="TreeGrafter"/>
</dbReference>
<evidence type="ECO:0000256" key="2">
    <source>
        <dbReference type="ARBA" id="ARBA00004496"/>
    </source>
</evidence>
<dbReference type="HAMAP" id="MF_00328">
    <property type="entry name" value="Guanylate_kinase"/>
    <property type="match status" value="1"/>
</dbReference>
<evidence type="ECO:0000256" key="4">
    <source>
        <dbReference type="ARBA" id="ARBA00012961"/>
    </source>
</evidence>
<comment type="similarity">
    <text evidence="3 13">Belongs to the guanylate kinase family.</text>
</comment>
<evidence type="ECO:0000256" key="7">
    <source>
        <dbReference type="ARBA" id="ARBA00022679"/>
    </source>
</evidence>
<dbReference type="InterPro" id="IPR008145">
    <property type="entry name" value="GK/Ca_channel_bsu"/>
</dbReference>
<dbReference type="SUPFAM" id="SSF52540">
    <property type="entry name" value="P-loop containing nucleoside triphosphate hydrolases"/>
    <property type="match status" value="1"/>
</dbReference>
<evidence type="ECO:0000256" key="12">
    <source>
        <dbReference type="ARBA" id="ARBA00048594"/>
    </source>
</evidence>
<evidence type="ECO:0000256" key="11">
    <source>
        <dbReference type="ARBA" id="ARBA00030128"/>
    </source>
</evidence>
<dbReference type="RefSeq" id="WP_183807045.1">
    <property type="nucleotide sequence ID" value="NZ_JACIEE010000008.1"/>
</dbReference>
<keyword evidence="16" id="KW-1185">Reference proteome</keyword>
<dbReference type="FunFam" id="3.30.63.10:FF:000005">
    <property type="entry name" value="Guanylate kinase"/>
    <property type="match status" value="1"/>
</dbReference>
<keyword evidence="10 13" id="KW-0067">ATP-binding</keyword>